<reference evidence="2" key="6">
    <citation type="journal article" date="2002" name="Nature">
        <title>Analysis of the mouse transcriptome based on functional annotation of 60,770 full-length cDNAs.</title>
        <authorList>
            <consortium name="The FANTOM Consortium and the RIKEN Genome Exploration Research Group Phase I and II Team"/>
        </authorList>
    </citation>
    <scope>NUCLEOTIDE SEQUENCE</scope>
    <source>
        <strain evidence="2">C57BL/6J</strain>
        <tissue evidence="2">Pituitary gland</tissue>
    </source>
</reference>
<reference evidence="2" key="4">
    <citation type="journal article" date="2001" name="Nature">
        <title>Functional annotation of a full-length mouse cDNA collection.</title>
        <authorList>
            <consortium name="The RIKEN Genome Exploration Research Group Phase II Team and the FANTOM Consortium"/>
        </authorList>
    </citation>
    <scope>NUCLEOTIDE SEQUENCE</scope>
    <source>
        <strain evidence="2">C57BL/6J</strain>
        <tissue evidence="2">Pituitary gland</tissue>
    </source>
</reference>
<dbReference type="AlphaFoldDB" id="Q8BSW8"/>
<reference evidence="2" key="7">
    <citation type="journal article" date="2005" name="Science">
        <title>The Transcriptional Landscape of the Mammalian Genome.</title>
        <authorList>
            <consortium name="The FANTOM Consortium"/>
            <consortium name="Riken Genome Exploration Research Group and Genome Science Group (Genome Network Project Core Group)"/>
        </authorList>
    </citation>
    <scope>NUCLEOTIDE SEQUENCE</scope>
    <source>
        <strain evidence="2">C57BL/6J</strain>
        <tissue evidence="2">Pituitary gland</tissue>
    </source>
</reference>
<evidence type="ECO:0000256" key="1">
    <source>
        <dbReference type="SAM" id="MobiDB-lite"/>
    </source>
</evidence>
<reference evidence="2" key="2">
    <citation type="journal article" date="2000" name="Genome Res.">
        <title>Normalization and subtraction of cap-trapper-selected cDNAs to prepare full-length cDNA libraries for rapid discovery of new genes.</title>
        <authorList>
            <person name="Carninci P."/>
            <person name="Shibata Y."/>
            <person name="Hayatsu N."/>
            <person name="Sugahara Y."/>
            <person name="Shibata K."/>
            <person name="Itoh M."/>
            <person name="Konno H."/>
            <person name="Okazaki Y."/>
            <person name="Muramatsu M."/>
            <person name="Hayashizaki Y."/>
        </authorList>
    </citation>
    <scope>NUCLEOTIDE SEQUENCE</scope>
    <source>
        <strain evidence="2">C57BL/6J</strain>
        <tissue evidence="2">Pituitary gland</tissue>
    </source>
</reference>
<reference evidence="2" key="1">
    <citation type="journal article" date="1999" name="Methods Enzymol.">
        <title>High-efficiency full-length cDNA cloning.</title>
        <authorList>
            <person name="Carninci P."/>
            <person name="Hayashizaki Y."/>
        </authorList>
    </citation>
    <scope>NUCLEOTIDE SEQUENCE</scope>
    <source>
        <strain evidence="2">C57BL/6J</strain>
        <tissue evidence="2">Pituitary gland</tissue>
    </source>
</reference>
<dbReference type="EMBL" id="AK030367">
    <property type="protein sequence ID" value="BAC26924.1"/>
    <property type="molecule type" value="mRNA"/>
</dbReference>
<proteinExistence type="evidence at transcript level"/>
<accession>Q8BSW8</accession>
<reference evidence="2" key="5">
    <citation type="submission" date="2001-07" db="EMBL/GenBank/DDBJ databases">
        <authorList>
            <person name="Adachi J."/>
            <person name="Aizawa K."/>
            <person name="Akimura T."/>
            <person name="Arakawa T."/>
            <person name="Bono H."/>
            <person name="Carninci P."/>
            <person name="Fukuda S."/>
            <person name="Furuno M."/>
            <person name="Hanagaki T."/>
            <person name="Hara A."/>
            <person name="Hashizume W."/>
            <person name="Hayashida K."/>
            <person name="Hayatsu N."/>
            <person name="Hiramoto K."/>
            <person name="Hiraoka T."/>
            <person name="Hirozane T."/>
            <person name="Hori F."/>
            <person name="Imotani K."/>
            <person name="Ishii Y."/>
            <person name="Itoh M."/>
            <person name="Kagawa I."/>
            <person name="Kasukawa T."/>
            <person name="Katoh H."/>
            <person name="Kawai J."/>
            <person name="Kojima Y."/>
            <person name="Kondo S."/>
            <person name="Konno H."/>
            <person name="Kouda M."/>
            <person name="Koya S."/>
            <person name="Kurihara C."/>
            <person name="Matsuyama T."/>
            <person name="Miyazaki A."/>
            <person name="Murata M."/>
            <person name="Nakamura M."/>
            <person name="Nishi K."/>
            <person name="Nomura K."/>
            <person name="Numazaki R."/>
            <person name="Ohno M."/>
            <person name="Ohsato N."/>
            <person name="Okazaki Y."/>
            <person name="Saito R."/>
            <person name="Saitoh H."/>
            <person name="Sakai C."/>
            <person name="Sakai K."/>
            <person name="Sakazume N."/>
            <person name="Sano H."/>
            <person name="Sasaki D."/>
            <person name="Shibata K."/>
            <person name="Shinagawa A."/>
            <person name="Shiraki T."/>
            <person name="Sogabe Y."/>
            <person name="Tagami M."/>
            <person name="Tagawa A."/>
            <person name="Takahashi F."/>
            <person name="Takaku-Akahira S."/>
            <person name="Takeda Y."/>
            <person name="Tanaka T."/>
            <person name="Tomaru A."/>
            <person name="Toya T."/>
            <person name="Yasunishi A."/>
            <person name="Muramatsu M."/>
            <person name="Hayashizaki Y."/>
        </authorList>
    </citation>
    <scope>NUCLEOTIDE SEQUENCE</scope>
    <source>
        <strain evidence="2">C57BL/6J</strain>
        <tissue evidence="2">Pituitary gland</tissue>
    </source>
</reference>
<reference evidence="2" key="8">
    <citation type="journal article" date="2005" name="Science">
        <title>Antisense Transcription in the Mammalian Transcriptome.</title>
        <authorList>
            <consortium name="RIKEN Genome Exploration Research Group and Genome Science Group (Genome Network Project Core Group) and the FANTOM Consortium"/>
        </authorList>
    </citation>
    <scope>NUCLEOTIDE SEQUENCE</scope>
    <source>
        <strain evidence="2">C57BL/6J</strain>
        <tissue evidence="2">Pituitary gland</tissue>
    </source>
</reference>
<feature type="compositionally biased region" description="Basic and acidic residues" evidence="1">
    <location>
        <begin position="78"/>
        <end position="87"/>
    </location>
</feature>
<evidence type="ECO:0000313" key="2">
    <source>
        <dbReference type="EMBL" id="BAC26924.1"/>
    </source>
</evidence>
<reference evidence="2" key="3">
    <citation type="journal article" date="2000" name="Genome Res.">
        <title>RIKEN integrated sequence analysis (RISA) system--384-format sequencing pipeline with 384 multicapillary sequencer.</title>
        <authorList>
            <person name="Shibata K."/>
            <person name="Itoh M."/>
            <person name="Aizawa K."/>
            <person name="Nagaoka S."/>
            <person name="Sasaki N."/>
            <person name="Carninci P."/>
            <person name="Konno H."/>
            <person name="Akiyama J."/>
            <person name="Nishi K."/>
            <person name="Kitsunai T."/>
            <person name="Tashiro H."/>
            <person name="Itoh M."/>
            <person name="Sumi N."/>
            <person name="Ishii Y."/>
            <person name="Nakamura S."/>
            <person name="Hazama M."/>
            <person name="Nishine T."/>
            <person name="Harada A."/>
            <person name="Yamamoto R."/>
            <person name="Matsumoto H."/>
            <person name="Sakaguchi S."/>
            <person name="Ikegami T."/>
            <person name="Kashiwagi K."/>
            <person name="Fujiwake S."/>
            <person name="Inoue K."/>
            <person name="Togawa Y."/>
            <person name="Izawa M."/>
            <person name="Ohara E."/>
            <person name="Watahiki M."/>
            <person name="Yoneda Y."/>
            <person name="Ishikawa T."/>
            <person name="Ozawa K."/>
            <person name="Tanaka T."/>
            <person name="Matsuura S."/>
            <person name="Kawai J."/>
            <person name="Okazaki Y."/>
            <person name="Muramatsu M."/>
            <person name="Inoue Y."/>
            <person name="Kira A."/>
            <person name="Hayashizaki Y."/>
        </authorList>
    </citation>
    <scope>NUCLEOTIDE SEQUENCE</scope>
    <source>
        <strain evidence="2">C57BL/6J</strain>
        <tissue evidence="2">Pituitary gland</tissue>
    </source>
</reference>
<protein>
    <submittedName>
        <fullName evidence="2">Uncharacterized protein</fullName>
    </submittedName>
</protein>
<feature type="region of interest" description="Disordered" evidence="1">
    <location>
        <begin position="41"/>
        <end position="94"/>
    </location>
</feature>
<feature type="non-terminal residue" evidence="2">
    <location>
        <position position="1"/>
    </location>
</feature>
<organism evidence="2">
    <name type="scientific">Mus musculus</name>
    <name type="common">Mouse</name>
    <dbReference type="NCBI Taxonomy" id="10090"/>
    <lineage>
        <taxon>Eukaryota</taxon>
        <taxon>Metazoa</taxon>
        <taxon>Chordata</taxon>
        <taxon>Craniata</taxon>
        <taxon>Vertebrata</taxon>
        <taxon>Euteleostomi</taxon>
        <taxon>Mammalia</taxon>
        <taxon>Eutheria</taxon>
        <taxon>Euarchontoglires</taxon>
        <taxon>Glires</taxon>
        <taxon>Rodentia</taxon>
        <taxon>Myomorpha</taxon>
        <taxon>Muroidea</taxon>
        <taxon>Muridae</taxon>
        <taxon>Murinae</taxon>
        <taxon>Mus</taxon>
        <taxon>Mus</taxon>
    </lineage>
</organism>
<name>Q8BSW8_MOUSE</name>
<sequence length="110" mass="11590">QGQMSAFESLPTAELYFRCAVAVGCATHKDVLGVPELLASQSKPSEGMGSIRGNSDCSVMSGENPMSAAGGSCIQELSSKDPARETSAHGGTEQKQPRLLICLLYNTKRL</sequence>